<keyword evidence="5" id="KW-1185">Reference proteome</keyword>
<dbReference type="Pfam" id="PF13649">
    <property type="entry name" value="Methyltransf_25"/>
    <property type="match status" value="1"/>
</dbReference>
<dbReference type="RefSeq" id="WP_189113621.1">
    <property type="nucleotide sequence ID" value="NZ_BMQC01000004.1"/>
</dbReference>
<dbReference type="GO" id="GO:0032259">
    <property type="term" value="P:methylation"/>
    <property type="evidence" value="ECO:0007669"/>
    <property type="project" value="UniProtKB-KW"/>
</dbReference>
<dbReference type="InterPro" id="IPR029063">
    <property type="entry name" value="SAM-dependent_MTases_sf"/>
</dbReference>
<feature type="domain" description="Methyltransferase" evidence="3">
    <location>
        <begin position="39"/>
        <end position="135"/>
    </location>
</feature>
<evidence type="ECO:0000259" key="3">
    <source>
        <dbReference type="Pfam" id="PF13649"/>
    </source>
</evidence>
<dbReference type="InterPro" id="IPR041698">
    <property type="entry name" value="Methyltransf_25"/>
</dbReference>
<sequence length="262" mass="28255">MTHPSSLAETLDLDVEVLHEYHRDLIDWVASATVDRPRVVDLGAGTGTGAVALARRLPRAEVYAVDVSDEMLAHLRRRADEAGVGDRVHTVRADLDQPWPDLGPADLMWAAASLHHVGDPGRVLGQAHALLRPGGVLAVAELDSFPRFLADPAGAALEERCHAALARMRRERGMHLDADWGALLAGAGFAVEATRRTDLALDPPLPAATGRYALVSLQRMRHGLDGRVGAADLAALDAYAADLDRADLRVRATRTVWLARRP</sequence>
<protein>
    <submittedName>
        <fullName evidence="4">SAM-dependent methyltransferase</fullName>
    </submittedName>
</protein>
<dbReference type="PANTHER" id="PTHR43861">
    <property type="entry name" value="TRANS-ACONITATE 2-METHYLTRANSFERASE-RELATED"/>
    <property type="match status" value="1"/>
</dbReference>
<organism evidence="4 5">
    <name type="scientific">Pilimelia terevasa</name>
    <dbReference type="NCBI Taxonomy" id="53372"/>
    <lineage>
        <taxon>Bacteria</taxon>
        <taxon>Bacillati</taxon>
        <taxon>Actinomycetota</taxon>
        <taxon>Actinomycetes</taxon>
        <taxon>Micromonosporales</taxon>
        <taxon>Micromonosporaceae</taxon>
        <taxon>Pilimelia</taxon>
    </lineage>
</organism>
<dbReference type="GO" id="GO:0008168">
    <property type="term" value="F:methyltransferase activity"/>
    <property type="evidence" value="ECO:0007669"/>
    <property type="project" value="UniProtKB-KW"/>
</dbReference>
<accession>A0A8J3FGE8</accession>
<dbReference type="Gene3D" id="3.40.50.150">
    <property type="entry name" value="Vaccinia Virus protein VP39"/>
    <property type="match status" value="1"/>
</dbReference>
<evidence type="ECO:0000256" key="1">
    <source>
        <dbReference type="ARBA" id="ARBA00022603"/>
    </source>
</evidence>
<dbReference type="CDD" id="cd02440">
    <property type="entry name" value="AdoMet_MTases"/>
    <property type="match status" value="1"/>
</dbReference>
<comment type="caution">
    <text evidence="4">The sequence shown here is derived from an EMBL/GenBank/DDBJ whole genome shotgun (WGS) entry which is preliminary data.</text>
</comment>
<reference evidence="4" key="1">
    <citation type="journal article" date="2014" name="Int. J. Syst. Evol. Microbiol.">
        <title>Complete genome sequence of Corynebacterium casei LMG S-19264T (=DSM 44701T), isolated from a smear-ripened cheese.</title>
        <authorList>
            <consortium name="US DOE Joint Genome Institute (JGI-PGF)"/>
            <person name="Walter F."/>
            <person name="Albersmeier A."/>
            <person name="Kalinowski J."/>
            <person name="Ruckert C."/>
        </authorList>
    </citation>
    <scope>NUCLEOTIDE SEQUENCE</scope>
    <source>
        <strain evidence="4">JCM 3091</strain>
    </source>
</reference>
<dbReference type="SUPFAM" id="SSF53335">
    <property type="entry name" value="S-adenosyl-L-methionine-dependent methyltransferases"/>
    <property type="match status" value="1"/>
</dbReference>
<proteinExistence type="predicted"/>
<reference evidence="4" key="2">
    <citation type="submission" date="2020-09" db="EMBL/GenBank/DDBJ databases">
        <authorList>
            <person name="Sun Q."/>
            <person name="Ohkuma M."/>
        </authorList>
    </citation>
    <scope>NUCLEOTIDE SEQUENCE</scope>
    <source>
        <strain evidence="4">JCM 3091</strain>
    </source>
</reference>
<dbReference type="PANTHER" id="PTHR43861:SF1">
    <property type="entry name" value="TRANS-ACONITATE 2-METHYLTRANSFERASE"/>
    <property type="match status" value="1"/>
</dbReference>
<dbReference type="AlphaFoldDB" id="A0A8J3FGE8"/>
<keyword evidence="2" id="KW-0808">Transferase</keyword>
<dbReference type="EMBL" id="BMQC01000004">
    <property type="protein sequence ID" value="GGK24725.1"/>
    <property type="molecule type" value="Genomic_DNA"/>
</dbReference>
<gene>
    <name evidence="4" type="ORF">GCM10010124_16570</name>
</gene>
<evidence type="ECO:0000313" key="5">
    <source>
        <dbReference type="Proteomes" id="UP000662200"/>
    </source>
</evidence>
<keyword evidence="1 4" id="KW-0489">Methyltransferase</keyword>
<name>A0A8J3FGE8_9ACTN</name>
<evidence type="ECO:0000313" key="4">
    <source>
        <dbReference type="EMBL" id="GGK24725.1"/>
    </source>
</evidence>
<dbReference type="Proteomes" id="UP000662200">
    <property type="component" value="Unassembled WGS sequence"/>
</dbReference>
<evidence type="ECO:0000256" key="2">
    <source>
        <dbReference type="ARBA" id="ARBA00022679"/>
    </source>
</evidence>